<dbReference type="InterPro" id="IPR010998">
    <property type="entry name" value="Integrase_recombinase_N"/>
</dbReference>
<dbReference type="RefSeq" id="WP_042411761.1">
    <property type="nucleotide sequence ID" value="NZ_BAWO01000071.1"/>
</dbReference>
<protein>
    <submittedName>
        <fullName evidence="7">Putative integrase</fullName>
    </submittedName>
</protein>
<evidence type="ECO:0000259" key="6">
    <source>
        <dbReference type="PROSITE" id="PS51900"/>
    </source>
</evidence>
<evidence type="ECO:0000256" key="3">
    <source>
        <dbReference type="ARBA" id="ARBA00023172"/>
    </source>
</evidence>
<dbReference type="GO" id="GO:0006310">
    <property type="term" value="P:DNA recombination"/>
    <property type="evidence" value="ECO:0007669"/>
    <property type="project" value="UniProtKB-KW"/>
</dbReference>
<dbReference type="GO" id="GO:0003677">
    <property type="term" value="F:DNA binding"/>
    <property type="evidence" value="ECO:0007669"/>
    <property type="project" value="UniProtKB-UniRule"/>
</dbReference>
<dbReference type="OrthoDB" id="9803188at2"/>
<dbReference type="Pfam" id="PF00589">
    <property type="entry name" value="Phage_integrase"/>
    <property type="match status" value="1"/>
</dbReference>
<dbReference type="InterPro" id="IPR011010">
    <property type="entry name" value="DNA_brk_join_enz"/>
</dbReference>
<accession>A0A023DJR1</accession>
<sequence>MNNILIDSIYFKQWVKHVNLAESTKRNYTYKLQQFEQYIVNCGFEGETVDFDSFYSDYNNGNSLPIDKEFIDEFITYIRTRSSSKSSLCITINALRNFFGFLHELKLIKHNPMLYYHNPYYSLNKRDRSLSNEECRKLLKAAMKLDPFSKKYAVLFLLGITCGLRANEIIHLTKSQINFSNSTIFVNKGQKTRALSVHMPRSTSKALFEYLNHPCWKKWSNNDDNKEVFFYNDAPLTYITLRKILNEISKTAGFESSITPHQMRHTLARMMYESNIHLSIIQRQLRHKNICTTIHYLPPSPYLADILNKHTDDVLKN</sequence>
<keyword evidence="2 4" id="KW-0238">DNA-binding</keyword>
<dbReference type="InterPro" id="IPR002104">
    <property type="entry name" value="Integrase_catalytic"/>
</dbReference>
<evidence type="ECO:0000256" key="4">
    <source>
        <dbReference type="PROSITE-ProRule" id="PRU01248"/>
    </source>
</evidence>
<dbReference type="Proteomes" id="UP000023561">
    <property type="component" value="Unassembled WGS sequence"/>
</dbReference>
<evidence type="ECO:0000259" key="5">
    <source>
        <dbReference type="PROSITE" id="PS51898"/>
    </source>
</evidence>
<organism evidence="7 8">
    <name type="scientific">Parageobacillus caldoxylosilyticus NBRC 107762</name>
    <dbReference type="NCBI Taxonomy" id="1220594"/>
    <lineage>
        <taxon>Bacteria</taxon>
        <taxon>Bacillati</taxon>
        <taxon>Bacillota</taxon>
        <taxon>Bacilli</taxon>
        <taxon>Bacillales</taxon>
        <taxon>Anoxybacillaceae</taxon>
        <taxon>Saccharococcus</taxon>
    </lineage>
</organism>
<comment type="caution">
    <text evidence="7">The sequence shown here is derived from an EMBL/GenBank/DDBJ whole genome shotgun (WGS) entry which is preliminary data.</text>
</comment>
<dbReference type="CDD" id="cd00397">
    <property type="entry name" value="DNA_BRE_C"/>
    <property type="match status" value="1"/>
</dbReference>
<evidence type="ECO:0000313" key="7">
    <source>
        <dbReference type="EMBL" id="GAJ41473.1"/>
    </source>
</evidence>
<name>A0A023DJR1_9BACL</name>
<dbReference type="InterPro" id="IPR050090">
    <property type="entry name" value="Tyrosine_recombinase_XerCD"/>
</dbReference>
<reference evidence="7 8" key="1">
    <citation type="submission" date="2014-04" db="EMBL/GenBank/DDBJ databases">
        <title>Whole genome shotgun sequence of Geobacillus caldoxylosilyticus NBRC 107762.</title>
        <authorList>
            <person name="Hosoyama A."/>
            <person name="Hosoyama Y."/>
            <person name="Katano-Makiyama Y."/>
            <person name="Tsuchikane K."/>
            <person name="Ohji S."/>
            <person name="Ichikawa N."/>
            <person name="Yamazoe A."/>
            <person name="Fujita N."/>
        </authorList>
    </citation>
    <scope>NUCLEOTIDE SEQUENCE [LARGE SCALE GENOMIC DNA]</scope>
    <source>
        <strain evidence="7 8">NBRC 107762</strain>
    </source>
</reference>
<dbReference type="InterPro" id="IPR044068">
    <property type="entry name" value="CB"/>
</dbReference>
<dbReference type="PANTHER" id="PTHR30349:SF41">
    <property type="entry name" value="INTEGRASE_RECOMBINASE PROTEIN MJ0367-RELATED"/>
    <property type="match status" value="1"/>
</dbReference>
<evidence type="ECO:0000256" key="2">
    <source>
        <dbReference type="ARBA" id="ARBA00023125"/>
    </source>
</evidence>
<comment type="similarity">
    <text evidence="1">Belongs to the 'phage' integrase family.</text>
</comment>
<dbReference type="InterPro" id="IPR013762">
    <property type="entry name" value="Integrase-like_cat_sf"/>
</dbReference>
<dbReference type="PANTHER" id="PTHR30349">
    <property type="entry name" value="PHAGE INTEGRASE-RELATED"/>
    <property type="match status" value="1"/>
</dbReference>
<dbReference type="PROSITE" id="PS51900">
    <property type="entry name" value="CB"/>
    <property type="match status" value="1"/>
</dbReference>
<dbReference type="SUPFAM" id="SSF56349">
    <property type="entry name" value="DNA breaking-rejoining enzymes"/>
    <property type="match status" value="1"/>
</dbReference>
<feature type="domain" description="Core-binding (CB)" evidence="6">
    <location>
        <begin position="5"/>
        <end position="103"/>
    </location>
</feature>
<dbReference type="PROSITE" id="PS51898">
    <property type="entry name" value="TYR_RECOMBINASE"/>
    <property type="match status" value="1"/>
</dbReference>
<evidence type="ECO:0000256" key="1">
    <source>
        <dbReference type="ARBA" id="ARBA00008857"/>
    </source>
</evidence>
<dbReference type="AlphaFoldDB" id="A0A023DJR1"/>
<dbReference type="GO" id="GO:0015074">
    <property type="term" value="P:DNA integration"/>
    <property type="evidence" value="ECO:0007669"/>
    <property type="project" value="InterPro"/>
</dbReference>
<dbReference type="EMBL" id="BAWO01000071">
    <property type="protein sequence ID" value="GAJ41473.1"/>
    <property type="molecule type" value="Genomic_DNA"/>
</dbReference>
<dbReference type="Gene3D" id="1.10.443.10">
    <property type="entry name" value="Intergrase catalytic core"/>
    <property type="match status" value="1"/>
</dbReference>
<feature type="domain" description="Tyr recombinase" evidence="5">
    <location>
        <begin position="125"/>
        <end position="311"/>
    </location>
</feature>
<keyword evidence="3" id="KW-0233">DNA recombination</keyword>
<dbReference type="Gene3D" id="1.10.150.130">
    <property type="match status" value="1"/>
</dbReference>
<evidence type="ECO:0000313" key="8">
    <source>
        <dbReference type="Proteomes" id="UP000023561"/>
    </source>
</evidence>
<keyword evidence="8" id="KW-1185">Reference proteome</keyword>
<proteinExistence type="inferred from homology"/>
<gene>
    <name evidence="7" type="ORF">GCA01S_071_00120</name>
</gene>